<proteinExistence type="predicted"/>
<name>A0AAE1CU23_9GAST</name>
<organism evidence="1 2">
    <name type="scientific">Elysia crispata</name>
    <name type="common">lettuce slug</name>
    <dbReference type="NCBI Taxonomy" id="231223"/>
    <lineage>
        <taxon>Eukaryota</taxon>
        <taxon>Metazoa</taxon>
        <taxon>Spiralia</taxon>
        <taxon>Lophotrochozoa</taxon>
        <taxon>Mollusca</taxon>
        <taxon>Gastropoda</taxon>
        <taxon>Heterobranchia</taxon>
        <taxon>Euthyneura</taxon>
        <taxon>Panpulmonata</taxon>
        <taxon>Sacoglossa</taxon>
        <taxon>Placobranchoidea</taxon>
        <taxon>Plakobranchidae</taxon>
        <taxon>Elysia</taxon>
    </lineage>
</organism>
<evidence type="ECO:0000313" key="2">
    <source>
        <dbReference type="Proteomes" id="UP001283361"/>
    </source>
</evidence>
<dbReference type="Proteomes" id="UP001283361">
    <property type="component" value="Unassembled WGS sequence"/>
</dbReference>
<comment type="caution">
    <text evidence="1">The sequence shown here is derived from an EMBL/GenBank/DDBJ whole genome shotgun (WGS) entry which is preliminary data.</text>
</comment>
<reference evidence="1" key="1">
    <citation type="journal article" date="2023" name="G3 (Bethesda)">
        <title>A reference genome for the long-term kleptoplast-retaining sea slug Elysia crispata morphotype clarki.</title>
        <authorList>
            <person name="Eastman K.E."/>
            <person name="Pendleton A.L."/>
            <person name="Shaikh M.A."/>
            <person name="Suttiyut T."/>
            <person name="Ogas R."/>
            <person name="Tomko P."/>
            <person name="Gavelis G."/>
            <person name="Widhalm J.R."/>
            <person name="Wisecaver J.H."/>
        </authorList>
    </citation>
    <scope>NUCLEOTIDE SEQUENCE</scope>
    <source>
        <strain evidence="1">ECLA1</strain>
    </source>
</reference>
<accession>A0AAE1CU23</accession>
<sequence>MNFKEIGEESTLVVDNDVDQPKKARKRIRNSAEWSSNVQKRLKYAAHRDNPIEEVKESFQEQLRNKSKPREIKEEEKAAALTDVLADKLCL</sequence>
<keyword evidence="2" id="KW-1185">Reference proteome</keyword>
<dbReference type="AlphaFoldDB" id="A0AAE1CU23"/>
<evidence type="ECO:0000313" key="1">
    <source>
        <dbReference type="EMBL" id="KAK3735928.1"/>
    </source>
</evidence>
<gene>
    <name evidence="1" type="ORF">RRG08_064520</name>
</gene>
<dbReference type="EMBL" id="JAWDGP010006762">
    <property type="protein sequence ID" value="KAK3735928.1"/>
    <property type="molecule type" value="Genomic_DNA"/>
</dbReference>
<protein>
    <submittedName>
        <fullName evidence="1">Uncharacterized protein</fullName>
    </submittedName>
</protein>